<evidence type="ECO:0000256" key="7">
    <source>
        <dbReference type="ARBA" id="ARBA00047899"/>
    </source>
</evidence>
<evidence type="ECO:0000313" key="11">
    <source>
        <dbReference type="Proteomes" id="UP000326396"/>
    </source>
</evidence>
<evidence type="ECO:0000256" key="2">
    <source>
        <dbReference type="ARBA" id="ARBA00022527"/>
    </source>
</evidence>
<dbReference type="GO" id="GO:0004674">
    <property type="term" value="F:protein serine/threonine kinase activity"/>
    <property type="evidence" value="ECO:0007669"/>
    <property type="project" value="UniProtKB-KW"/>
</dbReference>
<dbReference type="InterPro" id="IPR001245">
    <property type="entry name" value="Ser-Thr/Tyr_kinase_cat_dom"/>
</dbReference>
<gene>
    <name evidence="10" type="ORF">E3N88_38257</name>
</gene>
<comment type="catalytic activity">
    <reaction evidence="7">
        <text>L-threonyl-[protein] + ATP = O-phospho-L-threonyl-[protein] + ADP + H(+)</text>
        <dbReference type="Rhea" id="RHEA:46608"/>
        <dbReference type="Rhea" id="RHEA-COMP:11060"/>
        <dbReference type="Rhea" id="RHEA-COMP:11605"/>
        <dbReference type="ChEBI" id="CHEBI:15378"/>
        <dbReference type="ChEBI" id="CHEBI:30013"/>
        <dbReference type="ChEBI" id="CHEBI:30616"/>
        <dbReference type="ChEBI" id="CHEBI:61977"/>
        <dbReference type="ChEBI" id="CHEBI:456216"/>
        <dbReference type="EC" id="2.7.11.1"/>
    </reaction>
</comment>
<dbReference type="PROSITE" id="PS50011">
    <property type="entry name" value="PROTEIN_KINASE_DOM"/>
    <property type="match status" value="1"/>
</dbReference>
<evidence type="ECO:0000256" key="8">
    <source>
        <dbReference type="ARBA" id="ARBA00048679"/>
    </source>
</evidence>
<dbReference type="GO" id="GO:0005886">
    <property type="term" value="C:plasma membrane"/>
    <property type="evidence" value="ECO:0007669"/>
    <property type="project" value="TreeGrafter"/>
</dbReference>
<accession>A0A5N6LTR3</accession>
<name>A0A5N6LTR3_9ASTR</name>
<dbReference type="PANTHER" id="PTHR27002:SF932">
    <property type="entry name" value="RECEPTOR-LIKE SERINE_THREONINE-PROTEIN KINASE"/>
    <property type="match status" value="1"/>
</dbReference>
<keyword evidence="11" id="KW-1185">Reference proteome</keyword>
<evidence type="ECO:0000259" key="9">
    <source>
        <dbReference type="PROSITE" id="PS50011"/>
    </source>
</evidence>
<dbReference type="Pfam" id="PF07714">
    <property type="entry name" value="PK_Tyr_Ser-Thr"/>
    <property type="match status" value="1"/>
</dbReference>
<comment type="caution">
    <text evidence="10">The sequence shown here is derived from an EMBL/GenBank/DDBJ whole genome shotgun (WGS) entry which is preliminary data.</text>
</comment>
<sequence length="226" mass="25822">MPDDSRKSLLDWPLRFRIIHGIARGLLYLHQDSRLRVVHRDLKAGNILLDHEMNPKYQTLVWLECWKETIVKQKQRKWGYISPEYASNGLFSVKSDIYSYGVLVLEIVSGKKNTGFIHEEYNDDNLLGHAWRLYREGRSIDLIDASLGESWPVYEVLRSIHIGLLCVQQRAEDRPTTAVVVDMLAGEGSLPSPTQPAFFIQGSESGPVSIRNQSINEVTLSEIDCR</sequence>
<feature type="domain" description="Protein kinase" evidence="9">
    <location>
        <begin position="1"/>
        <end position="198"/>
    </location>
</feature>
<protein>
    <recommendedName>
        <fullName evidence="1">non-specific serine/threonine protein kinase</fullName>
        <ecNumber evidence="1">2.7.11.1</ecNumber>
    </recommendedName>
</protein>
<dbReference type="EC" id="2.7.11.1" evidence="1"/>
<dbReference type="EMBL" id="SZYD01000018">
    <property type="protein sequence ID" value="KAD2804880.1"/>
    <property type="molecule type" value="Genomic_DNA"/>
</dbReference>
<dbReference type="SUPFAM" id="SSF56112">
    <property type="entry name" value="Protein kinase-like (PK-like)"/>
    <property type="match status" value="1"/>
</dbReference>
<dbReference type="OrthoDB" id="688481at2759"/>
<keyword evidence="5" id="KW-0418">Kinase</keyword>
<keyword evidence="6" id="KW-0067">ATP-binding</keyword>
<dbReference type="InterPro" id="IPR011009">
    <property type="entry name" value="Kinase-like_dom_sf"/>
</dbReference>
<reference evidence="10 11" key="1">
    <citation type="submission" date="2019-05" db="EMBL/GenBank/DDBJ databases">
        <title>Mikania micrantha, genome provides insights into the molecular mechanism of rapid growth.</title>
        <authorList>
            <person name="Liu B."/>
        </authorList>
    </citation>
    <scope>NUCLEOTIDE SEQUENCE [LARGE SCALE GENOMIC DNA]</scope>
    <source>
        <strain evidence="10">NLD-2019</strain>
        <tissue evidence="10">Leaf</tissue>
    </source>
</reference>
<organism evidence="10 11">
    <name type="scientific">Mikania micrantha</name>
    <name type="common">bitter vine</name>
    <dbReference type="NCBI Taxonomy" id="192012"/>
    <lineage>
        <taxon>Eukaryota</taxon>
        <taxon>Viridiplantae</taxon>
        <taxon>Streptophyta</taxon>
        <taxon>Embryophyta</taxon>
        <taxon>Tracheophyta</taxon>
        <taxon>Spermatophyta</taxon>
        <taxon>Magnoliopsida</taxon>
        <taxon>eudicotyledons</taxon>
        <taxon>Gunneridae</taxon>
        <taxon>Pentapetalae</taxon>
        <taxon>asterids</taxon>
        <taxon>campanulids</taxon>
        <taxon>Asterales</taxon>
        <taxon>Asteraceae</taxon>
        <taxon>Asteroideae</taxon>
        <taxon>Heliantheae alliance</taxon>
        <taxon>Eupatorieae</taxon>
        <taxon>Mikania</taxon>
    </lineage>
</organism>
<evidence type="ECO:0000256" key="3">
    <source>
        <dbReference type="ARBA" id="ARBA00022679"/>
    </source>
</evidence>
<keyword evidence="2" id="KW-0723">Serine/threonine-protein kinase</keyword>
<dbReference type="InterPro" id="IPR008271">
    <property type="entry name" value="Ser/Thr_kinase_AS"/>
</dbReference>
<dbReference type="AlphaFoldDB" id="A0A5N6LTR3"/>
<keyword evidence="4" id="KW-0547">Nucleotide-binding</keyword>
<evidence type="ECO:0000313" key="10">
    <source>
        <dbReference type="EMBL" id="KAD2804880.1"/>
    </source>
</evidence>
<evidence type="ECO:0000256" key="6">
    <source>
        <dbReference type="ARBA" id="ARBA00022840"/>
    </source>
</evidence>
<evidence type="ECO:0000256" key="5">
    <source>
        <dbReference type="ARBA" id="ARBA00022777"/>
    </source>
</evidence>
<proteinExistence type="predicted"/>
<dbReference type="GO" id="GO:0005524">
    <property type="term" value="F:ATP binding"/>
    <property type="evidence" value="ECO:0007669"/>
    <property type="project" value="UniProtKB-KW"/>
</dbReference>
<dbReference type="InterPro" id="IPR000719">
    <property type="entry name" value="Prot_kinase_dom"/>
</dbReference>
<dbReference type="PANTHER" id="PTHR27002">
    <property type="entry name" value="RECEPTOR-LIKE SERINE/THREONINE-PROTEIN KINASE SD1-8"/>
    <property type="match status" value="1"/>
</dbReference>
<keyword evidence="3" id="KW-0808">Transferase</keyword>
<dbReference type="PROSITE" id="PS00108">
    <property type="entry name" value="PROTEIN_KINASE_ST"/>
    <property type="match status" value="1"/>
</dbReference>
<comment type="catalytic activity">
    <reaction evidence="8">
        <text>L-seryl-[protein] + ATP = O-phospho-L-seryl-[protein] + ADP + H(+)</text>
        <dbReference type="Rhea" id="RHEA:17989"/>
        <dbReference type="Rhea" id="RHEA-COMP:9863"/>
        <dbReference type="Rhea" id="RHEA-COMP:11604"/>
        <dbReference type="ChEBI" id="CHEBI:15378"/>
        <dbReference type="ChEBI" id="CHEBI:29999"/>
        <dbReference type="ChEBI" id="CHEBI:30616"/>
        <dbReference type="ChEBI" id="CHEBI:83421"/>
        <dbReference type="ChEBI" id="CHEBI:456216"/>
        <dbReference type="EC" id="2.7.11.1"/>
    </reaction>
</comment>
<dbReference type="FunFam" id="1.10.510.10:FF:001023">
    <property type="entry name" value="Os07g0541700 protein"/>
    <property type="match status" value="1"/>
</dbReference>
<evidence type="ECO:0000256" key="4">
    <source>
        <dbReference type="ARBA" id="ARBA00022741"/>
    </source>
</evidence>
<dbReference type="Gene3D" id="1.10.510.10">
    <property type="entry name" value="Transferase(Phosphotransferase) domain 1"/>
    <property type="match status" value="1"/>
</dbReference>
<dbReference type="Proteomes" id="UP000326396">
    <property type="component" value="Linkage Group LG8"/>
</dbReference>
<evidence type="ECO:0000256" key="1">
    <source>
        <dbReference type="ARBA" id="ARBA00012513"/>
    </source>
</evidence>